<dbReference type="Proteomes" id="UP001239213">
    <property type="component" value="Unassembled WGS sequence"/>
</dbReference>
<evidence type="ECO:0000313" key="2">
    <source>
        <dbReference type="Proteomes" id="UP001239213"/>
    </source>
</evidence>
<sequence length="36" mass="3647">MAEQSPVTSQRNLDLTSAPAVAGAVRSGAYLVTGLD</sequence>
<reference evidence="1" key="1">
    <citation type="submission" date="2016-11" db="EMBL/GenBank/DDBJ databases">
        <title>The genome sequence of Colletotrichum cuscutae.</title>
        <authorList>
            <person name="Baroncelli R."/>
        </authorList>
    </citation>
    <scope>NUCLEOTIDE SEQUENCE</scope>
    <source>
        <strain evidence="1">IMI 304802</strain>
    </source>
</reference>
<proteinExistence type="predicted"/>
<accession>A0AAI9Y481</accession>
<evidence type="ECO:0000313" key="1">
    <source>
        <dbReference type="EMBL" id="KAK1479991.1"/>
    </source>
</evidence>
<keyword evidence="2" id="KW-1185">Reference proteome</keyword>
<gene>
    <name evidence="1" type="ORF">CCUS01_00545</name>
</gene>
<dbReference type="EMBL" id="MPDP01000112">
    <property type="protein sequence ID" value="KAK1479991.1"/>
    <property type="molecule type" value="Genomic_DNA"/>
</dbReference>
<name>A0AAI9Y481_9PEZI</name>
<protein>
    <submittedName>
        <fullName evidence="1">Uncharacterized protein</fullName>
    </submittedName>
</protein>
<comment type="caution">
    <text evidence="1">The sequence shown here is derived from an EMBL/GenBank/DDBJ whole genome shotgun (WGS) entry which is preliminary data.</text>
</comment>
<dbReference type="AlphaFoldDB" id="A0AAI9Y481"/>
<organism evidence="1 2">
    <name type="scientific">Colletotrichum cuscutae</name>
    <dbReference type="NCBI Taxonomy" id="1209917"/>
    <lineage>
        <taxon>Eukaryota</taxon>
        <taxon>Fungi</taxon>
        <taxon>Dikarya</taxon>
        <taxon>Ascomycota</taxon>
        <taxon>Pezizomycotina</taxon>
        <taxon>Sordariomycetes</taxon>
        <taxon>Hypocreomycetidae</taxon>
        <taxon>Glomerellales</taxon>
        <taxon>Glomerellaceae</taxon>
        <taxon>Colletotrichum</taxon>
        <taxon>Colletotrichum acutatum species complex</taxon>
    </lineage>
</organism>